<evidence type="ECO:0000256" key="1">
    <source>
        <dbReference type="SAM" id="MobiDB-lite"/>
    </source>
</evidence>
<feature type="region of interest" description="Disordered" evidence="1">
    <location>
        <begin position="73"/>
        <end position="101"/>
    </location>
</feature>
<evidence type="ECO:0000313" key="2">
    <source>
        <dbReference type="EMBL" id="GIX63873.1"/>
    </source>
</evidence>
<comment type="caution">
    <text evidence="2">The sequence shown here is derived from an EMBL/GenBank/DDBJ whole genome shotgun (WGS) entry which is preliminary data.</text>
</comment>
<dbReference type="RefSeq" id="XP_067715942.1">
    <property type="nucleotide sequence ID" value="XM_067859841.1"/>
</dbReference>
<accession>A0AAV4LVT2</accession>
<proteinExistence type="predicted"/>
<gene>
    <name evidence="2" type="ORF">BcabD6B2_33080</name>
</gene>
<dbReference type="GeneID" id="94195354"/>
<reference evidence="2 3" key="1">
    <citation type="submission" date="2021-06" db="EMBL/GenBank/DDBJ databases">
        <title>Genome sequence of Babesia caballi.</title>
        <authorList>
            <person name="Yamagishi J."/>
            <person name="Kidaka T."/>
            <person name="Ochi A."/>
        </authorList>
    </citation>
    <scope>NUCLEOTIDE SEQUENCE [LARGE SCALE GENOMIC DNA]</scope>
    <source>
        <strain evidence="2">USDA-D6B2</strain>
    </source>
</reference>
<sequence length="1463" mass="152670">MSHPEPVLQQTVDRSVVRLALAVQHLEPTQRYRLQLLRQRELAEVYHVQHRHANAVVQRDLDDHRVDRTPVEPRAHVQASHHNVHQQQTQVPRNRQQQVRRSRRTLAAQRALLEVVRITHLALRAQVRRHRLRAALLTQTRTLYRTLDEPPVVGLPQLSLDLVQVVPLHRNRLHVVVVTRDPVRTPLARTPRHQPAVATRALHARRANAARQVVVPTLAEALTRVVRSRLARSVLRAQPVATRVHHGALVRPGRARHANLLRLLVLLLRQRVTLRTLAAVHAVGSVDARRYLSVRGALNGRTRLVHVAPSRAVATQDGATRAVLVRVTARLACAVEVVTGGADALVAGSSADDAGGEGVLVALGAGVVGDVALVGVLGALDADAWAAAPHVVTGIAEALVRTRGSHLLRGGVGVFTLHGQHVLAVGETPAKTVLARRTDGASLAGLVEIHALLAHALGNRSGAGLDGVGPVRTLRGPDVADDVFVGVPGDGITLDNARPGPRHVALVAEAVVHVHVPLVWSKRGGVLVALHALAAVYHHAGVHRVRPDANVVRGTNLAGVGRVVGLEVAGRAAVALVDGGVAAGGAVGPAGTGKAGLGAGLVLVHVVPARNADDVGSNGLAVIALLAGLAAEAVGLGVAAEVVAGVAATEHVELGQAAGNAGIGVLAAGARAAAEPEGGLVGGTGARQAAHAAVAGGNRVAGDAGAGVRGRRAQAGGGHVRRAGPALQNQRGVRDDVLDGVVGAGRTEDAPGPVEVHAVVADDVEGHRNARGDPQQALDNVEAGPEGNRVQHVQVAAGVDADALLGRGELQLVGELEAVADLLKEPVGDKVEDGRNDVKLPSDKGRRDLVPRALERNQLVEWRPREAPPSGLGVADASEEGVELERRVDEVGRVGLAEQHDAAIGRGVEGGEDPAHQVAVADVGEGREERECVLRRVGLEQRPVLAARTKHEDAHVLLSPPVGGGVERAFLQAALDEVDAVAAGLHHHEVALGAHLHDVHPRNRAVAARRRLAELGEGDRDELPLGRDDVGEQLVAQVPEAQGHGAVKVDDHQGVEAGVLLGHGPERDSVGLGVDAEVQHEVRRLAEDVVVVRGVVHLRRRGAARAPERQHRNEVEHGLGVPTDAVVVGVVGRAAEVEGGAGYQVLVVVEVVLHAGHADPERLRLPAVLDADGVRMEDARVVEGEAEVPSHPAAHHAALDAEQAGASEGVSDVALLVVLEHPHGGPAAGEARHGAGLPVDGVEVDEGVARLGDGRDVDQQRDVAGHGEREFLADLGMGGGFRWRGVGHHHVAEGRGVILVGEAGPHVVFDGVVAHARADGVGAFGSLGGEGTDVEVAVLPAGDFVQDAHAAVLERHRVERAVADRARGAALVFYGAEVGAEGRGEGEAVHRDVNLLFGRNVEARLNHGVAKQAVRVVLAEPSRGWAAGRVKHIEVVPLLQDVPRAAVPQGVIDVELVPLVDYA</sequence>
<dbReference type="EMBL" id="BPLF01000002">
    <property type="protein sequence ID" value="GIX63873.1"/>
    <property type="molecule type" value="Genomic_DNA"/>
</dbReference>
<organism evidence="2 3">
    <name type="scientific">Babesia caballi</name>
    <dbReference type="NCBI Taxonomy" id="5871"/>
    <lineage>
        <taxon>Eukaryota</taxon>
        <taxon>Sar</taxon>
        <taxon>Alveolata</taxon>
        <taxon>Apicomplexa</taxon>
        <taxon>Aconoidasida</taxon>
        <taxon>Piroplasmida</taxon>
        <taxon>Babesiidae</taxon>
        <taxon>Babesia</taxon>
    </lineage>
</organism>
<feature type="compositionally biased region" description="Low complexity" evidence="1">
    <location>
        <begin position="86"/>
        <end position="97"/>
    </location>
</feature>
<protein>
    <submittedName>
        <fullName evidence="2">Uncharacterized protein</fullName>
    </submittedName>
</protein>
<dbReference type="Proteomes" id="UP001497744">
    <property type="component" value="Unassembled WGS sequence"/>
</dbReference>
<keyword evidence="3" id="KW-1185">Reference proteome</keyword>
<evidence type="ECO:0000313" key="3">
    <source>
        <dbReference type="Proteomes" id="UP001497744"/>
    </source>
</evidence>
<name>A0AAV4LVT2_BABCB</name>